<protein>
    <submittedName>
        <fullName evidence="4">Permease-like cell division protein FtsX</fullName>
    </submittedName>
</protein>
<dbReference type="Proteomes" id="UP001240150">
    <property type="component" value="Chromosome"/>
</dbReference>
<proteinExistence type="predicted"/>
<evidence type="ECO:0000313" key="4">
    <source>
        <dbReference type="EMBL" id="WIM94560.1"/>
    </source>
</evidence>
<feature type="transmembrane region" description="Helical" evidence="2">
    <location>
        <begin position="37"/>
        <end position="59"/>
    </location>
</feature>
<dbReference type="RefSeq" id="WP_284915778.1">
    <property type="nucleotide sequence ID" value="NZ_CP126980.1"/>
</dbReference>
<dbReference type="Gene3D" id="3.30.70.3040">
    <property type="match status" value="1"/>
</dbReference>
<organism evidence="4 5">
    <name type="scientific">Actinoplanes oblitus</name>
    <dbReference type="NCBI Taxonomy" id="3040509"/>
    <lineage>
        <taxon>Bacteria</taxon>
        <taxon>Bacillati</taxon>
        <taxon>Actinomycetota</taxon>
        <taxon>Actinomycetes</taxon>
        <taxon>Micromonosporales</taxon>
        <taxon>Micromonosporaceae</taxon>
        <taxon>Actinoplanes</taxon>
    </lineage>
</organism>
<evidence type="ECO:0000259" key="3">
    <source>
        <dbReference type="Pfam" id="PF18075"/>
    </source>
</evidence>
<gene>
    <name evidence="4" type="ORF">ACTOB_006591</name>
</gene>
<evidence type="ECO:0000256" key="2">
    <source>
        <dbReference type="SAM" id="Phobius"/>
    </source>
</evidence>
<keyword evidence="2" id="KW-0812">Transmembrane</keyword>
<reference evidence="4 5" key="1">
    <citation type="submission" date="2023-06" db="EMBL/GenBank/DDBJ databases">
        <authorList>
            <person name="Yushchuk O."/>
            <person name="Binda E."/>
            <person name="Ruckert-Reed C."/>
            <person name="Fedorenko V."/>
            <person name="Kalinowski J."/>
            <person name="Marinelli F."/>
        </authorList>
    </citation>
    <scope>NUCLEOTIDE SEQUENCE [LARGE SCALE GENOMIC DNA]</scope>
    <source>
        <strain evidence="4 5">NRRL 3884</strain>
    </source>
</reference>
<name>A0ABY8WFQ0_9ACTN</name>
<feature type="domain" description="FtsX extracellular" evidence="3">
    <location>
        <begin position="76"/>
        <end position="165"/>
    </location>
</feature>
<dbReference type="InterPro" id="IPR040690">
    <property type="entry name" value="FtsX_ECD"/>
</dbReference>
<feature type="region of interest" description="Disordered" evidence="1">
    <location>
        <begin position="1"/>
        <end position="31"/>
    </location>
</feature>
<dbReference type="Pfam" id="PF18075">
    <property type="entry name" value="FtsX_ECD"/>
    <property type="match status" value="1"/>
</dbReference>
<dbReference type="EMBL" id="CP126980">
    <property type="protein sequence ID" value="WIM94560.1"/>
    <property type="molecule type" value="Genomic_DNA"/>
</dbReference>
<keyword evidence="2" id="KW-1133">Transmembrane helix</keyword>
<evidence type="ECO:0000256" key="1">
    <source>
        <dbReference type="SAM" id="MobiDB-lite"/>
    </source>
</evidence>
<evidence type="ECO:0000313" key="5">
    <source>
        <dbReference type="Proteomes" id="UP001240150"/>
    </source>
</evidence>
<keyword evidence="2" id="KW-0472">Membrane</keyword>
<sequence>MSDVSAQPGEPVETPAPKTPSGRFAAPVPEPRPSRGWLVPALIALVVGAGATFGGLWLAGWRPAGDQPAAEREYSVLVVLKQDATPEQKDAVKATLTGLPGRDGDARLVSKAEAYAEAQKAYQGTDMLKDITEAKMPESFRVVSKSVSFSCTPLKPLADNKGVSKLSVVVRATEDQPGATINC</sequence>
<accession>A0ABY8WFQ0</accession>
<keyword evidence="5" id="KW-1185">Reference proteome</keyword>